<feature type="domain" description="Aminoacyl-transfer RNA synthetases class-II family profile" evidence="2">
    <location>
        <begin position="284"/>
        <end position="422"/>
    </location>
</feature>
<keyword evidence="3" id="KW-0436">Ligase</keyword>
<dbReference type="SUPFAM" id="SSF46589">
    <property type="entry name" value="tRNA-binding arm"/>
    <property type="match status" value="1"/>
</dbReference>
<evidence type="ECO:0000259" key="2">
    <source>
        <dbReference type="PROSITE" id="PS50862"/>
    </source>
</evidence>
<organism evidence="3 4">
    <name type="scientific">Tropilaelaps mercedesae</name>
    <dbReference type="NCBI Taxonomy" id="418985"/>
    <lineage>
        <taxon>Eukaryota</taxon>
        <taxon>Metazoa</taxon>
        <taxon>Ecdysozoa</taxon>
        <taxon>Arthropoda</taxon>
        <taxon>Chelicerata</taxon>
        <taxon>Arachnida</taxon>
        <taxon>Acari</taxon>
        <taxon>Parasitiformes</taxon>
        <taxon>Mesostigmata</taxon>
        <taxon>Gamasina</taxon>
        <taxon>Dermanyssoidea</taxon>
        <taxon>Laelapidae</taxon>
        <taxon>Tropilaelaps</taxon>
    </lineage>
</organism>
<evidence type="ECO:0000313" key="3">
    <source>
        <dbReference type="EMBL" id="OQR78694.1"/>
    </source>
</evidence>
<reference evidence="3 4" key="1">
    <citation type="journal article" date="2017" name="Gigascience">
        <title>Draft genome of the honey bee ectoparasitic mite, Tropilaelaps mercedesae, is shaped by the parasitic life history.</title>
        <authorList>
            <person name="Dong X."/>
            <person name="Armstrong S.D."/>
            <person name="Xia D."/>
            <person name="Makepeace B.L."/>
            <person name="Darby A.C."/>
            <person name="Kadowaki T."/>
        </authorList>
    </citation>
    <scope>NUCLEOTIDE SEQUENCE [LARGE SCALE GENOMIC DNA]</scope>
    <source>
        <strain evidence="3">Wuxi-XJTLU</strain>
    </source>
</reference>
<dbReference type="SUPFAM" id="SSF55681">
    <property type="entry name" value="Class II aaRS and biotin synthetases"/>
    <property type="match status" value="1"/>
</dbReference>
<dbReference type="PROSITE" id="PS50862">
    <property type="entry name" value="AA_TRNA_LIGASE_II"/>
    <property type="match status" value="1"/>
</dbReference>
<comment type="caution">
    <text evidence="3">The sequence shown here is derived from an EMBL/GenBank/DDBJ whole genome shotgun (WGS) entry which is preliminary data.</text>
</comment>
<dbReference type="EMBL" id="MNPL01001918">
    <property type="protein sequence ID" value="OQR78694.1"/>
    <property type="molecule type" value="Genomic_DNA"/>
</dbReference>
<dbReference type="PANTHER" id="PTHR11778">
    <property type="entry name" value="SERYL-TRNA SYNTHETASE"/>
    <property type="match status" value="1"/>
</dbReference>
<dbReference type="Proteomes" id="UP000192247">
    <property type="component" value="Unassembled WGS sequence"/>
</dbReference>
<dbReference type="FunCoup" id="A0A1V9XYY9">
    <property type="interactions" value="39"/>
</dbReference>
<dbReference type="AlphaFoldDB" id="A0A1V9XYY9"/>
<dbReference type="InterPro" id="IPR006195">
    <property type="entry name" value="aa-tRNA-synth_II"/>
</dbReference>
<proteinExistence type="predicted"/>
<evidence type="ECO:0000313" key="4">
    <source>
        <dbReference type="Proteomes" id="UP000192247"/>
    </source>
</evidence>
<dbReference type="InParanoid" id="A0A1V9XYY9"/>
<dbReference type="Gene3D" id="3.30.930.10">
    <property type="entry name" value="Bira Bifunctional Protein, Domain 2"/>
    <property type="match status" value="1"/>
</dbReference>
<dbReference type="STRING" id="418985.A0A1V9XYY9"/>
<dbReference type="OrthoDB" id="24683at2759"/>
<accession>A0A1V9XYY9</accession>
<evidence type="ECO:0000256" key="1">
    <source>
        <dbReference type="SAM" id="Coils"/>
    </source>
</evidence>
<dbReference type="InterPro" id="IPR045864">
    <property type="entry name" value="aa-tRNA-synth_II/BPL/LPL"/>
</dbReference>
<name>A0A1V9XYY9_9ACAR</name>
<dbReference type="GO" id="GO:0004828">
    <property type="term" value="F:serine-tRNA ligase activity"/>
    <property type="evidence" value="ECO:0007669"/>
    <property type="project" value="InterPro"/>
</dbReference>
<sequence>MLALRHCGFIVRPGNFSLTVDVLANTALYLRGKTALKKRAVVLPHFDLTKIVNNIPEIEHHIRLRGQQLDLTPLRDAARSYTVIRKELTRLEQEIGKLTAQRKKKTNEFLEVQIKQLINVQRDVKKDFNKIDAVCAPLLLQIPNTPLCKCVKSIARLCRTYVPPRKFSFQPKDHIDLGGHKLQFMNQTLCYLLEDLAGLEQKICSMFIDKLDASGRVPVSGPDFVLDTIVEGAATNNSIVIEEQNSGGHRTHLTGGSSLEAFCAQLMKREISVGTTRQYCSARFYQEGGTEESLYTLSQSTRVTAFTGSSSEVLSDVEELLTLLAELYGELNVPFRMRFVGPPDLSFIEQLRVDLDVWSPVEEKWKVAAHVASHGQFLSSRLHMVTEKEPMFTMFAVCADAHQVVAFLLENHQNADGSYTLPPSLTNSHPA</sequence>
<keyword evidence="1" id="KW-0175">Coiled coil</keyword>
<dbReference type="GO" id="GO:0006434">
    <property type="term" value="P:seryl-tRNA aminoacylation"/>
    <property type="evidence" value="ECO:0007669"/>
    <property type="project" value="InterPro"/>
</dbReference>
<dbReference type="GO" id="GO:0005524">
    <property type="term" value="F:ATP binding"/>
    <property type="evidence" value="ECO:0007669"/>
    <property type="project" value="InterPro"/>
</dbReference>
<gene>
    <name evidence="3" type="ORF">BIW11_06244</name>
</gene>
<feature type="coiled-coil region" evidence="1">
    <location>
        <begin position="74"/>
        <end position="120"/>
    </location>
</feature>
<dbReference type="PIRSF" id="PIRSF001529">
    <property type="entry name" value="Ser-tRNA-synth_IIa"/>
    <property type="match status" value="1"/>
</dbReference>
<protein>
    <submittedName>
        <fullName evidence="3">Serine--tRNA ligase-like</fullName>
    </submittedName>
</protein>
<dbReference type="InterPro" id="IPR010978">
    <property type="entry name" value="tRNA-bd_arm"/>
</dbReference>
<keyword evidence="4" id="KW-1185">Reference proteome</keyword>
<dbReference type="InterPro" id="IPR002317">
    <property type="entry name" value="Ser-tRNA-ligase_type_1"/>
</dbReference>